<protein>
    <submittedName>
        <fullName evidence="1">Uncharacterized protein</fullName>
    </submittedName>
</protein>
<dbReference type="RefSeq" id="WP_321393147.1">
    <property type="nucleotide sequence ID" value="NZ_CP139487.1"/>
</dbReference>
<dbReference type="Proteomes" id="UP001324634">
    <property type="component" value="Chromosome"/>
</dbReference>
<sequence length="944" mass="108832">MSNKTFFASQWLNKDIESLEDSAAIAIDQEVPEVFHVKGRFPTFIPGPRLARTPEVSDRFSPLHCFVPGWKGDSLLSKNVVKFERLLTLVQMDVKNELFKTKDFPKTIKLGLYNEFLSYAETLGLHFEGLDDLGNFWQAISPEKLQDNPKLLEFIDIYANRVATITFLKLRFISSLLDRCGLELTEKALLYPTSFLSQIFKKGSGSELQSRALESNLYSWYRPHEGMKEAMKELLIVSRDLAITEITKHISLRTQVEQDQQKVYSHALSHVSLGLFLNSLQINFPLWLETIEGKKVPTGGMEDEEIVSCKYFGDYLESLSLSHWLAQENNKDFHWDQFLCPDFKGLEFISGTFTKICNELQFLTFLAHKAESQHEKPIDYICKIMGGHFRNRKNNQVKQGLLLEDNPFYTSTYDRVVLNLCHFPKNNPQHYLMTQIGDQVKYLKANGYLFVLSSKKLFVPSLRERLEPVLRELKTEAIFDLENVKGKGELGSYIYVFRKKNKCETEKQLCSYFRISAELDSFHNFSSVTEHLRSFYLSHLNEVPPMAHLDFPDSFRVEFFQEAVVNGMLIHSTSEDSSRITHPAYFKGLLANCVPLDTIFEIKSLHSEEKFRPESTLNLGLKRDVSYFLVVDFRNGDVNLEIHPMDTFRSIHSDYGETLCSYFQLIPKIPGLNPNILRNYFLTTVGKQVMNLTFTGGLSLVKGSLSKFLVPKFLTETESLPEHLKSGFRMLEMNEEQLLDASPRDILQAFQHIDQITKNLFPRYACEILSRYSNLERTLQSLIWKMDDLRFGQKVSFNNPLIQGQLVQKPTRPLYPENEDIFLEFVEGTVPTDIHLPLTQTQLKVSHEGELKLFSLELMSHNKVIVRLHTEEPMVLFIQFLLSHAVDVPLSKILRAVHIPSLSDLKEIIETTQSFKSSYQELLGQVQNSITHAMRVQVTPKRIP</sequence>
<dbReference type="AlphaFoldDB" id="A0AAX4HML8"/>
<proteinExistence type="predicted"/>
<name>A0AAX4HML8_9BACT</name>
<organism evidence="1 2">
    <name type="scientific">Peredibacter starrii</name>
    <dbReference type="NCBI Taxonomy" id="28202"/>
    <lineage>
        <taxon>Bacteria</taxon>
        <taxon>Pseudomonadati</taxon>
        <taxon>Bdellovibrionota</taxon>
        <taxon>Bacteriovoracia</taxon>
        <taxon>Bacteriovoracales</taxon>
        <taxon>Bacteriovoracaceae</taxon>
        <taxon>Peredibacter</taxon>
    </lineage>
</organism>
<dbReference type="EMBL" id="CP139487">
    <property type="protein sequence ID" value="WPU64403.1"/>
    <property type="molecule type" value="Genomic_DNA"/>
</dbReference>
<accession>A0AAX4HML8</accession>
<keyword evidence="2" id="KW-1185">Reference proteome</keyword>
<dbReference type="KEGG" id="psti:SOO65_17050"/>
<evidence type="ECO:0000313" key="2">
    <source>
        <dbReference type="Proteomes" id="UP001324634"/>
    </source>
</evidence>
<reference evidence="1 2" key="1">
    <citation type="submission" date="2023-11" db="EMBL/GenBank/DDBJ databases">
        <title>Peredibacter starrii A3.12.</title>
        <authorList>
            <person name="Mitchell R.J."/>
        </authorList>
    </citation>
    <scope>NUCLEOTIDE SEQUENCE [LARGE SCALE GENOMIC DNA]</scope>
    <source>
        <strain evidence="1 2">A3.12</strain>
    </source>
</reference>
<gene>
    <name evidence="1" type="ORF">SOO65_17050</name>
</gene>
<evidence type="ECO:0000313" key="1">
    <source>
        <dbReference type="EMBL" id="WPU64403.1"/>
    </source>
</evidence>